<evidence type="ECO:0000313" key="4">
    <source>
        <dbReference type="Proteomes" id="UP000566813"/>
    </source>
</evidence>
<accession>A0A7X1FST6</accession>
<dbReference type="InterPro" id="IPR042047">
    <property type="entry name" value="SleB_dom1"/>
</dbReference>
<gene>
    <name evidence="3" type="ORF">H7F51_12335</name>
</gene>
<name>A0A7X1FST6_9SPHN</name>
<protein>
    <submittedName>
        <fullName evidence="3">Cell wall hydrolase</fullName>
    </submittedName>
</protein>
<dbReference type="InterPro" id="IPR011105">
    <property type="entry name" value="Cell_wall_hydrolase_SleB"/>
</dbReference>
<dbReference type="Gene3D" id="1.10.10.2520">
    <property type="entry name" value="Cell wall hydrolase SleB, domain 1"/>
    <property type="match status" value="1"/>
</dbReference>
<comment type="caution">
    <text evidence="3">The sequence shown here is derived from an EMBL/GenBank/DDBJ whole genome shotgun (WGS) entry which is preliminary data.</text>
</comment>
<dbReference type="Pfam" id="PF07486">
    <property type="entry name" value="Hydrolase_2"/>
    <property type="match status" value="1"/>
</dbReference>
<dbReference type="EMBL" id="JACLAW010000009">
    <property type="protein sequence ID" value="MBC2666308.1"/>
    <property type="molecule type" value="Genomic_DNA"/>
</dbReference>
<dbReference type="GO" id="GO:0016787">
    <property type="term" value="F:hydrolase activity"/>
    <property type="evidence" value="ECO:0007669"/>
    <property type="project" value="UniProtKB-KW"/>
</dbReference>
<keyword evidence="4" id="KW-1185">Reference proteome</keyword>
<organism evidence="3 4">
    <name type="scientific">Novosphingobium flavum</name>
    <dbReference type="NCBI Taxonomy" id="1778672"/>
    <lineage>
        <taxon>Bacteria</taxon>
        <taxon>Pseudomonadati</taxon>
        <taxon>Pseudomonadota</taxon>
        <taxon>Alphaproteobacteria</taxon>
        <taxon>Sphingomonadales</taxon>
        <taxon>Sphingomonadaceae</taxon>
        <taxon>Novosphingobium</taxon>
    </lineage>
</organism>
<keyword evidence="1" id="KW-1133">Transmembrane helix</keyword>
<keyword evidence="1" id="KW-0472">Membrane</keyword>
<keyword evidence="1" id="KW-0812">Transmembrane</keyword>
<dbReference type="Proteomes" id="UP000566813">
    <property type="component" value="Unassembled WGS sequence"/>
</dbReference>
<evidence type="ECO:0000256" key="1">
    <source>
        <dbReference type="SAM" id="Phobius"/>
    </source>
</evidence>
<evidence type="ECO:0000313" key="3">
    <source>
        <dbReference type="EMBL" id="MBC2666308.1"/>
    </source>
</evidence>
<proteinExistence type="predicted"/>
<dbReference type="RefSeq" id="WP_185664615.1">
    <property type="nucleotide sequence ID" value="NZ_JACLAW010000009.1"/>
</dbReference>
<dbReference type="AlphaFoldDB" id="A0A7X1FST6"/>
<evidence type="ECO:0000259" key="2">
    <source>
        <dbReference type="Pfam" id="PF07486"/>
    </source>
</evidence>
<reference evidence="3 4" key="1">
    <citation type="submission" date="2020-08" db="EMBL/GenBank/DDBJ databases">
        <title>The genome sequence of type strain Novosphingobium flavum NBRC 111647.</title>
        <authorList>
            <person name="Liu Y."/>
        </authorList>
    </citation>
    <scope>NUCLEOTIDE SEQUENCE [LARGE SCALE GENOMIC DNA]</scope>
    <source>
        <strain evidence="3 4">NBRC 111647</strain>
    </source>
</reference>
<feature type="transmembrane region" description="Helical" evidence="1">
    <location>
        <begin position="29"/>
        <end position="49"/>
    </location>
</feature>
<feature type="domain" description="Cell wall hydrolase SleB" evidence="2">
    <location>
        <begin position="133"/>
        <end position="241"/>
    </location>
</feature>
<sequence length="351" mass="37875">MSASSPPVLDLAKLDGKAAPLRRRHRQDLYLVSAAVILIGAAIGGWNAFTTRKSPAAPQAVRVDIAQLHRVATLNVDDRSQIVAEGSSAQDGNARIPFAAGAAVPMVSFRLSAPGNTALRCLTQAIYYEAATEPLAGRRAVAQVVLNRVRHPAYPKSVCGVVYQGAELSTGCQFSFTCDGSLLRQPMVRPWNEAEEIARAALAGHVEPEVGTATHYHADYVLPRWAYEMDKIAQLGRHLFYRFEGNWGRPGFFSGQYNGREAIPALDFSRLRARLLAAGAEEPVAEETVPGLTVAPHVTDRHAENDVGGRIDTTRAWRLTIPDPTEASSRYRAAIGSEAAGTAENKTEVAP</sequence>
<keyword evidence="3" id="KW-0378">Hydrolase</keyword>